<reference evidence="14 15" key="1">
    <citation type="submission" date="2020-12" db="EMBL/GenBank/DDBJ databases">
        <title>Metabolic potential, ecology and presence of endohyphal bacteria is reflected in genomic diversity of Mucoromycotina.</title>
        <authorList>
            <person name="Muszewska A."/>
            <person name="Okrasinska A."/>
            <person name="Steczkiewicz K."/>
            <person name="Drgas O."/>
            <person name="Orlowska M."/>
            <person name="Perlinska-Lenart U."/>
            <person name="Aleksandrzak-Piekarczyk T."/>
            <person name="Szatraj K."/>
            <person name="Zielenkiewicz U."/>
            <person name="Pilsyk S."/>
            <person name="Malc E."/>
            <person name="Mieczkowski P."/>
            <person name="Kruszewska J.S."/>
            <person name="Biernat P."/>
            <person name="Pawlowska J."/>
        </authorList>
    </citation>
    <scope>NUCLEOTIDE SEQUENCE [LARGE SCALE GENOMIC DNA]</scope>
    <source>
        <strain evidence="14 15">CBS 142.35</strain>
    </source>
</reference>
<dbReference type="PANTHER" id="PTHR38011:SF7">
    <property type="entry name" value="2,5-DIAMINO-6-RIBOSYLAMINO-4(3H)-PYRIMIDINONE 5'-PHOSPHATE REDUCTASE"/>
    <property type="match status" value="1"/>
</dbReference>
<evidence type="ECO:0000313" key="14">
    <source>
        <dbReference type="EMBL" id="KAG2227600.1"/>
    </source>
</evidence>
<feature type="domain" description="Bacterial bifunctional deaminase-reductase C-terminal" evidence="13">
    <location>
        <begin position="28"/>
        <end position="237"/>
    </location>
</feature>
<dbReference type="Pfam" id="PF01872">
    <property type="entry name" value="RibD_C"/>
    <property type="match status" value="1"/>
</dbReference>
<comment type="catalytic activity">
    <reaction evidence="12">
        <text>2,5-diamino-6-(1-D-ribitylamino)pyrimidin-4(3H)-one 5'-phosphate + NADP(+) = 2,5-diamino-6-(1-D-ribosylamino)pyrimidin-4(3H)-one 5'-phosphate + NADPH + H(+)</text>
        <dbReference type="Rhea" id="RHEA:27278"/>
        <dbReference type="ChEBI" id="CHEBI:15378"/>
        <dbReference type="ChEBI" id="CHEBI:57783"/>
        <dbReference type="ChEBI" id="CHEBI:58349"/>
        <dbReference type="ChEBI" id="CHEBI:58890"/>
        <dbReference type="ChEBI" id="CHEBI:59545"/>
        <dbReference type="EC" id="1.1.1.302"/>
    </reaction>
</comment>
<proteinExistence type="inferred from homology"/>
<name>A0A8H7VNW6_9FUNG</name>
<dbReference type="Gene3D" id="3.40.430.10">
    <property type="entry name" value="Dihydrofolate Reductase, subunit A"/>
    <property type="match status" value="1"/>
</dbReference>
<keyword evidence="6" id="KW-0686">Riboflavin biosynthesis</keyword>
<dbReference type="InterPro" id="IPR050765">
    <property type="entry name" value="Riboflavin_Biosynth_HTPR"/>
</dbReference>
<protein>
    <recommendedName>
        <fullName evidence="5">2,5-diamino-6-ribosylamino-4(3H)-pyrimidinone 5'-phosphate reductase</fullName>
        <ecNumber evidence="4">1.1.1.302</ecNumber>
    </recommendedName>
    <alternativeName>
        <fullName evidence="10">2,5-diamino-6-(5-phospho-D-ribosylamino)pyrimidin-4(3H)-one reductase</fullName>
    </alternativeName>
    <alternativeName>
        <fullName evidence="9">2,5-diamino-6-ribitylamino-4(3H)-pyrimidinone 5'-phosphate synthase</fullName>
    </alternativeName>
</protein>
<keyword evidence="15" id="KW-1185">Reference proteome</keyword>
<dbReference type="OrthoDB" id="5432at2759"/>
<evidence type="ECO:0000256" key="4">
    <source>
        <dbReference type="ARBA" id="ARBA00012851"/>
    </source>
</evidence>
<accession>A0A8H7VNW6</accession>
<comment type="caution">
    <text evidence="14">The sequence shown here is derived from an EMBL/GenBank/DDBJ whole genome shotgun (WGS) entry which is preliminary data.</text>
</comment>
<evidence type="ECO:0000256" key="6">
    <source>
        <dbReference type="ARBA" id="ARBA00022619"/>
    </source>
</evidence>
<evidence type="ECO:0000259" key="13">
    <source>
        <dbReference type="Pfam" id="PF01872"/>
    </source>
</evidence>
<dbReference type="GO" id="GO:0008703">
    <property type="term" value="F:5-amino-6-(5-phosphoribosylamino)uracil reductase activity"/>
    <property type="evidence" value="ECO:0007669"/>
    <property type="project" value="InterPro"/>
</dbReference>
<dbReference type="InterPro" id="IPR024072">
    <property type="entry name" value="DHFR-like_dom_sf"/>
</dbReference>
<dbReference type="GO" id="GO:0009231">
    <property type="term" value="P:riboflavin biosynthetic process"/>
    <property type="evidence" value="ECO:0007669"/>
    <property type="project" value="UniProtKB-KW"/>
</dbReference>
<organism evidence="14 15">
    <name type="scientific">Circinella minor</name>
    <dbReference type="NCBI Taxonomy" id="1195481"/>
    <lineage>
        <taxon>Eukaryota</taxon>
        <taxon>Fungi</taxon>
        <taxon>Fungi incertae sedis</taxon>
        <taxon>Mucoromycota</taxon>
        <taxon>Mucoromycotina</taxon>
        <taxon>Mucoromycetes</taxon>
        <taxon>Mucorales</taxon>
        <taxon>Lichtheimiaceae</taxon>
        <taxon>Circinella</taxon>
    </lineage>
</organism>
<evidence type="ECO:0000256" key="12">
    <source>
        <dbReference type="ARBA" id="ARBA00049020"/>
    </source>
</evidence>
<evidence type="ECO:0000256" key="10">
    <source>
        <dbReference type="ARBA" id="ARBA00031630"/>
    </source>
</evidence>
<evidence type="ECO:0000256" key="1">
    <source>
        <dbReference type="ARBA" id="ARBA00003555"/>
    </source>
</evidence>
<evidence type="ECO:0000256" key="2">
    <source>
        <dbReference type="ARBA" id="ARBA00005104"/>
    </source>
</evidence>
<sequence length="244" mass="27028">MDTRYIDAKEFLDTIYNNGWISSNQTRPFVTLTYAQSLDGMISKKGEQLLLSGPESMAMTHRLRLLHDGILVGIGTARIDNPQLNARHVLQTDLELYEQPRPIVLDNRLELPVDCKLLKNYSNGTGRKPWIVTTALSSNPAAKALIEAGAHLIHITEQEDRPSLETVFQVLKRQGIMRLMVEGGAKIIQSCLDSGCLDQLIVTTAPMFVGDGGIKAGTQARQLVNVSYRQFGQDMVLSAKSHNI</sequence>
<dbReference type="SUPFAM" id="SSF53597">
    <property type="entry name" value="Dihydrofolate reductase-like"/>
    <property type="match status" value="1"/>
</dbReference>
<comment type="similarity">
    <text evidence="3">Belongs to the HTP reductase family.</text>
</comment>
<dbReference type="Proteomes" id="UP000646827">
    <property type="component" value="Unassembled WGS sequence"/>
</dbReference>
<evidence type="ECO:0000313" key="15">
    <source>
        <dbReference type="Proteomes" id="UP000646827"/>
    </source>
</evidence>
<dbReference type="EC" id="1.1.1.302" evidence="4"/>
<evidence type="ECO:0000256" key="7">
    <source>
        <dbReference type="ARBA" id="ARBA00022857"/>
    </source>
</evidence>
<evidence type="ECO:0000256" key="11">
    <source>
        <dbReference type="ARBA" id="ARBA00047550"/>
    </source>
</evidence>
<dbReference type="PANTHER" id="PTHR38011">
    <property type="entry name" value="DIHYDROFOLATE REDUCTASE FAMILY PROTEIN (AFU_ORTHOLOGUE AFUA_8G06820)"/>
    <property type="match status" value="1"/>
</dbReference>
<gene>
    <name evidence="14" type="ORF">INT45_002285</name>
</gene>
<evidence type="ECO:0000256" key="8">
    <source>
        <dbReference type="ARBA" id="ARBA00023002"/>
    </source>
</evidence>
<dbReference type="EMBL" id="JAEPRB010000006">
    <property type="protein sequence ID" value="KAG2227600.1"/>
    <property type="molecule type" value="Genomic_DNA"/>
</dbReference>
<keyword evidence="8" id="KW-0560">Oxidoreductase</keyword>
<comment type="catalytic activity">
    <reaction evidence="11">
        <text>2,5-diamino-6-(1-D-ribitylamino)pyrimidin-4(3H)-one 5'-phosphate + NAD(+) = 2,5-diamino-6-(1-D-ribosylamino)pyrimidin-4(3H)-one 5'-phosphate + NADH + H(+)</text>
        <dbReference type="Rhea" id="RHEA:27274"/>
        <dbReference type="ChEBI" id="CHEBI:15378"/>
        <dbReference type="ChEBI" id="CHEBI:57540"/>
        <dbReference type="ChEBI" id="CHEBI:57945"/>
        <dbReference type="ChEBI" id="CHEBI:58890"/>
        <dbReference type="ChEBI" id="CHEBI:59545"/>
        <dbReference type="EC" id="1.1.1.302"/>
    </reaction>
</comment>
<evidence type="ECO:0000256" key="9">
    <source>
        <dbReference type="ARBA" id="ARBA00030073"/>
    </source>
</evidence>
<evidence type="ECO:0000256" key="3">
    <source>
        <dbReference type="ARBA" id="ARBA00009723"/>
    </source>
</evidence>
<comment type="pathway">
    <text evidence="2">Cofactor biosynthesis; riboflavin biosynthesis.</text>
</comment>
<dbReference type="InterPro" id="IPR002734">
    <property type="entry name" value="RibDG_C"/>
</dbReference>
<evidence type="ECO:0000256" key="5">
    <source>
        <dbReference type="ARBA" id="ARBA00015035"/>
    </source>
</evidence>
<keyword evidence="7" id="KW-0521">NADP</keyword>
<comment type="function">
    <text evidence="1">Catalyzes an early step in riboflavin biosynthesis, the NADPH-dependent reduction of the ribose side chain of 2,5-diamino-6-ribosylamino-4(3H)-pyrimidinone 5'-phosphate, yielding 2,5-diamino-6-ribitylamino-4(3H)-pyrimidinone 5'-phosphate.</text>
</comment>
<dbReference type="AlphaFoldDB" id="A0A8H7VNW6"/>